<evidence type="ECO:0000256" key="3">
    <source>
        <dbReference type="ARBA" id="ARBA00022454"/>
    </source>
</evidence>
<dbReference type="GO" id="GO:0032259">
    <property type="term" value="P:methylation"/>
    <property type="evidence" value="ECO:0007669"/>
    <property type="project" value="UniProtKB-KW"/>
</dbReference>
<gene>
    <name evidence="13" type="ORF">FSB_LOCUS55708</name>
</gene>
<evidence type="ECO:0000256" key="4">
    <source>
        <dbReference type="ARBA" id="ARBA00022603"/>
    </source>
</evidence>
<dbReference type="PANTHER" id="PTHR22884">
    <property type="entry name" value="SET DOMAIN PROTEINS"/>
    <property type="match status" value="1"/>
</dbReference>
<feature type="compositionally biased region" description="Low complexity" evidence="11">
    <location>
        <begin position="478"/>
        <end position="487"/>
    </location>
</feature>
<feature type="compositionally biased region" description="Basic residues" evidence="11">
    <location>
        <begin position="899"/>
        <end position="914"/>
    </location>
</feature>
<dbReference type="FunFam" id="3.30.40.100:FF:000006">
    <property type="entry name" value="Histone-lysine N-methyltransferase"/>
    <property type="match status" value="1"/>
</dbReference>
<feature type="region of interest" description="Disordered" evidence="11">
    <location>
        <begin position="894"/>
        <end position="939"/>
    </location>
</feature>
<dbReference type="GO" id="GO:0005694">
    <property type="term" value="C:chromosome"/>
    <property type="evidence" value="ECO:0007669"/>
    <property type="project" value="UniProtKB-SubCell"/>
</dbReference>
<reference evidence="13" key="1">
    <citation type="submission" date="2018-02" db="EMBL/GenBank/DDBJ databases">
        <authorList>
            <person name="Cohen D.B."/>
            <person name="Kent A.D."/>
        </authorList>
    </citation>
    <scope>NUCLEOTIDE SEQUENCE</scope>
</reference>
<accession>A0A2N9IQP6</accession>
<feature type="compositionally biased region" description="Polar residues" evidence="11">
    <location>
        <begin position="253"/>
        <end position="268"/>
    </location>
</feature>
<evidence type="ECO:0000256" key="9">
    <source>
        <dbReference type="ARBA" id="ARBA00022833"/>
    </source>
</evidence>
<evidence type="ECO:0000256" key="7">
    <source>
        <dbReference type="ARBA" id="ARBA00022723"/>
    </source>
</evidence>
<dbReference type="PROSITE" id="PS51050">
    <property type="entry name" value="ZF_CW"/>
    <property type="match status" value="1"/>
</dbReference>
<dbReference type="Gene3D" id="3.30.40.100">
    <property type="match status" value="1"/>
</dbReference>
<sequence>MGSCENVNLSVIEEPLCGLVIEENLSLETSVQSGSEQQCCSEVDCRLFESNVEPVNDEDGCLGSSGVDDTLCVISGEVTEVTEVLCVIEDGLVGEGENVGDLLLENVLGSECRIGGDFLNEIQSQGDVCNLENGGLCLEKRGSEGEGDCEKPLESSPVTGLQGNFVQMDEMDDKRVSGSSAEGVSNVMVEQIGILAGVETDIHNQISSSQGCEMPSDIILMTGLPDNHPQQNEQEDTKSMGGFSLQVMDGKSDSSAETETVSCNQSSPLEGGEMPFKVLHTGDLVSNGDCHGDQKDEKTASDLSAETVTEILETKSDADTCIQVLASRGSQSDLENLHMAESLSICAKPNEQKDDKSVDGPCVERVANVVDDKSVVMTVVSVEFGTHILPLEENACNSKEGAAKIAHNCNCEKSVSPLLCQSFGIVNCGTSKDTPDQDAIGSINSSSVVECSGHTDNEGKDNVIVGCISETKCPEIASSSSRGSGQRSKSRQKTQKKRTVKKSKNTANVPDSHESIRISLKAERRKRSCLSKPARSSMWGLLGHITQFLEQSNGANQVHNQGLGNARRGRGSGKQKKIRASGSSGGSRGNRCASTSRIRLKVKVGKVAGQCCLTNMVPEVVDMLASANASTSDDRTEMYSGTGLELSKLANSVEDKLREDDTVLQLQCFSKLPEKAETFPDGFVMDGQLATKDSENTKIIDKTSGDADDYLGVTSHVVDEASGGAIDSGCTDPGTSPDSEVINLIPDVQANARHQADLHETVLTSSKDVAARRRRTSSKRGKKDGLPLSRNGIMEDGSPGPVSINEAKPSKKHGHRQDMGNVHCSREILASPTSANASSISSSNKELPMEPSVFSRETEHGLFRKALKEESGVESKTFSNLDVDVELSESQNWVPNKTMGRKLPKSGRVSKGRSKASESASKRGNAHKQREKQRKSVNNCKVKDKDACNQIMCKVETHLESGCQKVDGIGKANTGDNTAVTDKSNLDMVVGGPEEQLIPPRKAWVLCDDCHKWRRIPAVLADFIEKTNCKWTCKDSLDKAFAACSIPQEKSNAEINAELDISDASGEEDACDAHLNYKGLERRRSTGYQESTFKCISTNEFLHRKRRSQTIDEVHN</sequence>
<feature type="compositionally biased region" description="Basic residues" evidence="11">
    <location>
        <begin position="488"/>
        <end position="504"/>
    </location>
</feature>
<keyword evidence="6" id="KW-0949">S-adenosyl-L-methionine</keyword>
<evidence type="ECO:0000256" key="8">
    <source>
        <dbReference type="ARBA" id="ARBA00022771"/>
    </source>
</evidence>
<feature type="domain" description="CW-type" evidence="12">
    <location>
        <begin position="998"/>
        <end position="1052"/>
    </location>
</feature>
<evidence type="ECO:0000256" key="5">
    <source>
        <dbReference type="ARBA" id="ARBA00022679"/>
    </source>
</evidence>
<evidence type="ECO:0000256" key="2">
    <source>
        <dbReference type="ARBA" id="ARBA00004286"/>
    </source>
</evidence>
<evidence type="ECO:0000256" key="11">
    <source>
        <dbReference type="SAM" id="MobiDB-lite"/>
    </source>
</evidence>
<feature type="region of interest" description="Disordered" evidence="11">
    <location>
        <begin position="758"/>
        <end position="818"/>
    </location>
</feature>
<name>A0A2N9IQP6_FAGSY</name>
<feature type="compositionally biased region" description="Basic residues" evidence="11">
    <location>
        <begin position="567"/>
        <end position="579"/>
    </location>
</feature>
<feature type="compositionally biased region" description="Basic residues" evidence="11">
    <location>
        <begin position="772"/>
        <end position="782"/>
    </location>
</feature>
<dbReference type="Pfam" id="PF07496">
    <property type="entry name" value="zf-CW"/>
    <property type="match status" value="1"/>
</dbReference>
<keyword evidence="5" id="KW-0808">Transferase</keyword>
<dbReference type="InterPro" id="IPR050777">
    <property type="entry name" value="SET2_Histone-Lys_MeTrsfase"/>
</dbReference>
<feature type="compositionally biased region" description="Basic and acidic residues" evidence="11">
    <location>
        <begin position="290"/>
        <end position="300"/>
    </location>
</feature>
<evidence type="ECO:0000313" key="13">
    <source>
        <dbReference type="EMBL" id="SPD27826.1"/>
    </source>
</evidence>
<feature type="region of interest" description="Disordered" evidence="11">
    <location>
        <begin position="832"/>
        <end position="851"/>
    </location>
</feature>
<keyword evidence="7" id="KW-0479">Metal-binding</keyword>
<dbReference type="GO" id="GO:0008270">
    <property type="term" value="F:zinc ion binding"/>
    <property type="evidence" value="ECO:0007669"/>
    <property type="project" value="UniProtKB-KW"/>
</dbReference>
<evidence type="ECO:0000256" key="10">
    <source>
        <dbReference type="ARBA" id="ARBA00023242"/>
    </source>
</evidence>
<protein>
    <recommendedName>
        <fullName evidence="12">CW-type domain-containing protein</fullName>
    </recommendedName>
</protein>
<dbReference type="EMBL" id="OIVN01006209">
    <property type="protein sequence ID" value="SPD27826.1"/>
    <property type="molecule type" value="Genomic_DNA"/>
</dbReference>
<comment type="subcellular location">
    <subcellularLocation>
        <location evidence="2">Chromosome</location>
    </subcellularLocation>
    <subcellularLocation>
        <location evidence="1">Nucleus</location>
    </subcellularLocation>
</comment>
<feature type="region of interest" description="Disordered" evidence="11">
    <location>
        <begin position="475"/>
        <end position="533"/>
    </location>
</feature>
<evidence type="ECO:0000259" key="12">
    <source>
        <dbReference type="PROSITE" id="PS51050"/>
    </source>
</evidence>
<dbReference type="GO" id="GO:0005634">
    <property type="term" value="C:nucleus"/>
    <property type="evidence" value="ECO:0007669"/>
    <property type="project" value="UniProtKB-SubCell"/>
</dbReference>
<evidence type="ECO:0000256" key="6">
    <source>
        <dbReference type="ARBA" id="ARBA00022691"/>
    </source>
</evidence>
<dbReference type="AlphaFoldDB" id="A0A2N9IQP6"/>
<organism evidence="13">
    <name type="scientific">Fagus sylvatica</name>
    <name type="common">Beechnut</name>
    <dbReference type="NCBI Taxonomy" id="28930"/>
    <lineage>
        <taxon>Eukaryota</taxon>
        <taxon>Viridiplantae</taxon>
        <taxon>Streptophyta</taxon>
        <taxon>Embryophyta</taxon>
        <taxon>Tracheophyta</taxon>
        <taxon>Spermatophyta</taxon>
        <taxon>Magnoliopsida</taxon>
        <taxon>eudicotyledons</taxon>
        <taxon>Gunneridae</taxon>
        <taxon>Pentapetalae</taxon>
        <taxon>rosids</taxon>
        <taxon>fabids</taxon>
        <taxon>Fagales</taxon>
        <taxon>Fagaceae</taxon>
        <taxon>Fagus</taxon>
    </lineage>
</organism>
<keyword evidence="9" id="KW-0862">Zinc</keyword>
<dbReference type="GO" id="GO:0008168">
    <property type="term" value="F:methyltransferase activity"/>
    <property type="evidence" value="ECO:0007669"/>
    <property type="project" value="UniProtKB-KW"/>
</dbReference>
<feature type="region of interest" description="Disordered" evidence="11">
    <location>
        <begin position="248"/>
        <end position="304"/>
    </location>
</feature>
<feature type="compositionally biased region" description="Basic residues" evidence="11">
    <location>
        <begin position="924"/>
        <end position="935"/>
    </location>
</feature>
<feature type="compositionally biased region" description="Basic and acidic residues" evidence="11">
    <location>
        <begin position="511"/>
        <end position="522"/>
    </location>
</feature>
<keyword evidence="10" id="KW-0539">Nucleus</keyword>
<keyword evidence="4" id="KW-0489">Methyltransferase</keyword>
<keyword evidence="8" id="KW-0863">Zinc-finger</keyword>
<feature type="compositionally biased region" description="Low complexity" evidence="11">
    <location>
        <begin position="832"/>
        <end position="843"/>
    </location>
</feature>
<keyword evidence="3" id="KW-0158">Chromosome</keyword>
<dbReference type="InterPro" id="IPR011124">
    <property type="entry name" value="Znf_CW"/>
</dbReference>
<feature type="region of interest" description="Disordered" evidence="11">
    <location>
        <begin position="557"/>
        <end position="592"/>
    </location>
</feature>
<evidence type="ECO:0000256" key="1">
    <source>
        <dbReference type="ARBA" id="ARBA00004123"/>
    </source>
</evidence>
<proteinExistence type="predicted"/>